<keyword evidence="6 13" id="KW-0812">Transmembrane</keyword>
<evidence type="ECO:0000256" key="12">
    <source>
        <dbReference type="SAM" id="MobiDB-lite"/>
    </source>
</evidence>
<comment type="catalytic activity">
    <reaction evidence="10">
        <text>choline(out) + n H(+)(in) = choline(in) + n H(+)(out)</text>
        <dbReference type="Rhea" id="RHEA:75463"/>
        <dbReference type="ChEBI" id="CHEBI:15354"/>
        <dbReference type="ChEBI" id="CHEBI:15378"/>
    </reaction>
</comment>
<evidence type="ECO:0000256" key="1">
    <source>
        <dbReference type="ARBA" id="ARBA00004651"/>
    </source>
</evidence>
<dbReference type="OrthoDB" id="420519at2759"/>
<evidence type="ECO:0000313" key="15">
    <source>
        <dbReference type="Proteomes" id="UP001148018"/>
    </source>
</evidence>
<dbReference type="PANTHER" id="PTHR12385:SF42">
    <property type="entry name" value="CHOLINE TRANSPORTER-LIKE PROTEIN 5"/>
    <property type="match status" value="1"/>
</dbReference>
<keyword evidence="8 13" id="KW-0472">Membrane</keyword>
<proteinExistence type="inferred from homology"/>
<keyword evidence="4" id="KW-0050">Antiport</keyword>
<dbReference type="GO" id="GO:0005886">
    <property type="term" value="C:plasma membrane"/>
    <property type="evidence" value="ECO:0007669"/>
    <property type="project" value="UniProtKB-SubCell"/>
</dbReference>
<name>A0A9Q0E1M2_9TELE</name>
<evidence type="ECO:0000256" key="11">
    <source>
        <dbReference type="ARBA" id="ARBA00037726"/>
    </source>
</evidence>
<keyword evidence="15" id="KW-1185">Reference proteome</keyword>
<gene>
    <name evidence="14" type="ORF">NHX12_032965</name>
</gene>
<organism evidence="14 15">
    <name type="scientific">Muraenolepis orangiensis</name>
    <name type="common">Patagonian moray cod</name>
    <dbReference type="NCBI Taxonomy" id="630683"/>
    <lineage>
        <taxon>Eukaryota</taxon>
        <taxon>Metazoa</taxon>
        <taxon>Chordata</taxon>
        <taxon>Craniata</taxon>
        <taxon>Vertebrata</taxon>
        <taxon>Euteleostomi</taxon>
        <taxon>Actinopterygii</taxon>
        <taxon>Neopterygii</taxon>
        <taxon>Teleostei</taxon>
        <taxon>Neoteleostei</taxon>
        <taxon>Acanthomorphata</taxon>
        <taxon>Zeiogadaria</taxon>
        <taxon>Gadariae</taxon>
        <taxon>Gadiformes</taxon>
        <taxon>Muraenolepidoidei</taxon>
        <taxon>Muraenolepididae</taxon>
        <taxon>Muraenolepis</taxon>
    </lineage>
</organism>
<feature type="region of interest" description="Disordered" evidence="12">
    <location>
        <begin position="65"/>
        <end position="125"/>
    </location>
</feature>
<protein>
    <submittedName>
        <fullName evidence="14">Uncharacterized protein</fullName>
    </submittedName>
</protein>
<dbReference type="GO" id="GO:0015297">
    <property type="term" value="F:antiporter activity"/>
    <property type="evidence" value="ECO:0007669"/>
    <property type="project" value="UniProtKB-KW"/>
</dbReference>
<dbReference type="EMBL" id="JANIIK010000048">
    <property type="protein sequence ID" value="KAJ3599002.1"/>
    <property type="molecule type" value="Genomic_DNA"/>
</dbReference>
<evidence type="ECO:0000256" key="10">
    <source>
        <dbReference type="ARBA" id="ARBA00035093"/>
    </source>
</evidence>
<evidence type="ECO:0000256" key="5">
    <source>
        <dbReference type="ARBA" id="ARBA00022475"/>
    </source>
</evidence>
<keyword evidence="9" id="KW-0325">Glycoprotein</keyword>
<evidence type="ECO:0000256" key="7">
    <source>
        <dbReference type="ARBA" id="ARBA00022989"/>
    </source>
</evidence>
<comment type="subcellular location">
    <subcellularLocation>
        <location evidence="1">Cell membrane</location>
        <topology evidence="1">Multi-pass membrane protein</topology>
    </subcellularLocation>
</comment>
<dbReference type="AlphaFoldDB" id="A0A9Q0E1M2"/>
<reference evidence="14" key="1">
    <citation type="submission" date="2022-07" db="EMBL/GenBank/DDBJ databases">
        <title>Chromosome-level genome of Muraenolepis orangiensis.</title>
        <authorList>
            <person name="Kim J."/>
        </authorList>
    </citation>
    <scope>NUCLEOTIDE SEQUENCE</scope>
    <source>
        <strain evidence="14">KU_S4_2022</strain>
        <tissue evidence="14">Muscle</tissue>
    </source>
</reference>
<comment type="similarity">
    <text evidence="2">Belongs to the CTL (choline transporter-like) family.</text>
</comment>
<evidence type="ECO:0000256" key="3">
    <source>
        <dbReference type="ARBA" id="ARBA00022448"/>
    </source>
</evidence>
<evidence type="ECO:0000313" key="14">
    <source>
        <dbReference type="EMBL" id="KAJ3599002.1"/>
    </source>
</evidence>
<feature type="transmembrane region" description="Helical" evidence="13">
    <location>
        <begin position="146"/>
        <end position="164"/>
    </location>
</feature>
<dbReference type="Proteomes" id="UP001148018">
    <property type="component" value="Unassembled WGS sequence"/>
</dbReference>
<evidence type="ECO:0000256" key="13">
    <source>
        <dbReference type="SAM" id="Phobius"/>
    </source>
</evidence>
<dbReference type="PANTHER" id="PTHR12385">
    <property type="entry name" value="CHOLINE TRANSPORTER-LIKE (SLC FAMILY 44)"/>
    <property type="match status" value="1"/>
</dbReference>
<sequence>MYAEWYAAGELMLFWTDLDGDIHTALCVHYFPIRSPRQPDLMTPQHPNSATVPFPSVLLSCTGALPPPTPPRSDRPNARTLSSGRPQCPPSRCRRSHRRGGRTEGLRGPISLKTFQENSSGEPRKFDPAFRGPVHNRSCTDVVCCIIFIIGILGYIALGSVAWIHGDPRKVVYPTDSHGQFCGQQGTNNANKAILFYFNILRCANPSVLINLQCPTTQLCVSKCPDRFATYREMKHNYKNWEYYKQFCRPGFDNPEKSVDQVLRDEDCPSMIVPSRPFLQRCFPDFVSKNGTLTVHNQRSFKDGDGATRSVADLRDAAK</sequence>
<keyword evidence="5" id="KW-1003">Cell membrane</keyword>
<evidence type="ECO:0000256" key="9">
    <source>
        <dbReference type="ARBA" id="ARBA00023180"/>
    </source>
</evidence>
<accession>A0A9Q0E1M2</accession>
<keyword evidence="7 13" id="KW-1133">Transmembrane helix</keyword>
<evidence type="ECO:0000256" key="2">
    <source>
        <dbReference type="ARBA" id="ARBA00007168"/>
    </source>
</evidence>
<comment type="caution">
    <text evidence="14">The sequence shown here is derived from an EMBL/GenBank/DDBJ whole genome shotgun (WGS) entry which is preliminary data.</text>
</comment>
<comment type="function">
    <text evidence="11">Choline/H+ antiporter.</text>
</comment>
<evidence type="ECO:0000256" key="4">
    <source>
        <dbReference type="ARBA" id="ARBA00022449"/>
    </source>
</evidence>
<evidence type="ECO:0000256" key="8">
    <source>
        <dbReference type="ARBA" id="ARBA00023136"/>
    </source>
</evidence>
<evidence type="ECO:0000256" key="6">
    <source>
        <dbReference type="ARBA" id="ARBA00022692"/>
    </source>
</evidence>
<dbReference type="InterPro" id="IPR007603">
    <property type="entry name" value="Choline_transptr-like"/>
</dbReference>
<keyword evidence="3" id="KW-0813">Transport</keyword>